<organism evidence="8 9">
    <name type="scientific">Salicibibacter kimchii</name>
    <dbReference type="NCBI Taxonomy" id="2099786"/>
    <lineage>
        <taxon>Bacteria</taxon>
        <taxon>Bacillati</taxon>
        <taxon>Bacillota</taxon>
        <taxon>Bacilli</taxon>
        <taxon>Bacillales</taxon>
        <taxon>Bacillaceae</taxon>
        <taxon>Salicibibacter</taxon>
    </lineage>
</organism>
<keyword evidence="4" id="KW-0067">ATP-binding</keyword>
<dbReference type="Pfam" id="PF00501">
    <property type="entry name" value="AMP-binding"/>
    <property type="match status" value="1"/>
</dbReference>
<dbReference type="InterPro" id="IPR000873">
    <property type="entry name" value="AMP-dep_synth/lig_dom"/>
</dbReference>
<dbReference type="InterPro" id="IPR032387">
    <property type="entry name" value="ACAS_N"/>
</dbReference>
<dbReference type="Gene3D" id="3.40.50.12780">
    <property type="entry name" value="N-terminal domain of ligase-like"/>
    <property type="match status" value="1"/>
</dbReference>
<dbReference type="OrthoDB" id="9778383at2"/>
<evidence type="ECO:0000313" key="8">
    <source>
        <dbReference type="EMBL" id="AXF55236.1"/>
    </source>
</evidence>
<dbReference type="InterPro" id="IPR020845">
    <property type="entry name" value="AMP-binding_CS"/>
</dbReference>
<dbReference type="EC" id="6.2.1.16" evidence="8"/>
<dbReference type="PANTHER" id="PTHR42921">
    <property type="entry name" value="ACETOACETYL-COA SYNTHETASE"/>
    <property type="match status" value="1"/>
</dbReference>
<accession>A0A345BWA5</accession>
<dbReference type="KEGG" id="rue:DT065_03840"/>
<dbReference type="SUPFAM" id="SSF56801">
    <property type="entry name" value="Acetyl-CoA synthetase-like"/>
    <property type="match status" value="1"/>
</dbReference>
<evidence type="ECO:0000256" key="2">
    <source>
        <dbReference type="ARBA" id="ARBA00022598"/>
    </source>
</evidence>
<dbReference type="Pfam" id="PF13193">
    <property type="entry name" value="AMP-binding_C"/>
    <property type="match status" value="1"/>
</dbReference>
<feature type="domain" description="AMP-dependent synthetase/ligase" evidence="5">
    <location>
        <begin position="100"/>
        <end position="475"/>
    </location>
</feature>
<comment type="similarity">
    <text evidence="1">Belongs to the ATP-dependent AMP-binding enzyme family.</text>
</comment>
<dbReference type="PROSITE" id="PS00455">
    <property type="entry name" value="AMP_BINDING"/>
    <property type="match status" value="1"/>
</dbReference>
<evidence type="ECO:0000259" key="7">
    <source>
        <dbReference type="Pfam" id="PF16177"/>
    </source>
</evidence>
<evidence type="ECO:0000256" key="1">
    <source>
        <dbReference type="ARBA" id="ARBA00006432"/>
    </source>
</evidence>
<feature type="domain" description="Acetyl-coenzyme A synthetase N-terminal" evidence="7">
    <location>
        <begin position="40"/>
        <end position="96"/>
    </location>
</feature>
<dbReference type="NCBIfam" id="NF002937">
    <property type="entry name" value="PRK03584.1"/>
    <property type="match status" value="1"/>
</dbReference>
<dbReference type="GO" id="GO:0006629">
    <property type="term" value="P:lipid metabolic process"/>
    <property type="evidence" value="ECO:0007669"/>
    <property type="project" value="InterPro"/>
</dbReference>
<dbReference type="RefSeq" id="WP_114371040.1">
    <property type="nucleotide sequence ID" value="NZ_CP031092.1"/>
</dbReference>
<feature type="domain" description="AMP-binding enzyme C-terminal" evidence="6">
    <location>
        <begin position="542"/>
        <end position="617"/>
    </location>
</feature>
<keyword evidence="9" id="KW-1185">Reference proteome</keyword>
<dbReference type="InterPro" id="IPR042099">
    <property type="entry name" value="ANL_N_sf"/>
</dbReference>
<dbReference type="CDD" id="cd05943">
    <property type="entry name" value="AACS"/>
    <property type="match status" value="1"/>
</dbReference>
<protein>
    <submittedName>
        <fullName evidence="8">Acetoacetate--CoA ligase</fullName>
        <ecNumber evidence="8">6.2.1.16</ecNumber>
    </submittedName>
</protein>
<evidence type="ECO:0000256" key="3">
    <source>
        <dbReference type="ARBA" id="ARBA00022741"/>
    </source>
</evidence>
<evidence type="ECO:0000256" key="4">
    <source>
        <dbReference type="ARBA" id="ARBA00022840"/>
    </source>
</evidence>
<dbReference type="Proteomes" id="UP000252100">
    <property type="component" value="Chromosome"/>
</dbReference>
<proteinExistence type="inferred from homology"/>
<evidence type="ECO:0000259" key="5">
    <source>
        <dbReference type="Pfam" id="PF00501"/>
    </source>
</evidence>
<keyword evidence="2 8" id="KW-0436">Ligase</keyword>
<dbReference type="InterPro" id="IPR005914">
    <property type="entry name" value="Acac_CoA_synth"/>
</dbReference>
<keyword evidence="3" id="KW-0547">Nucleotide-binding</keyword>
<name>A0A345BWA5_9BACI</name>
<dbReference type="InterPro" id="IPR045851">
    <property type="entry name" value="AMP-bd_C_sf"/>
</dbReference>
<gene>
    <name evidence="8" type="ORF">DT065_03840</name>
</gene>
<dbReference type="GO" id="GO:0030729">
    <property type="term" value="F:acetoacetate-CoA ligase activity"/>
    <property type="evidence" value="ECO:0007669"/>
    <property type="project" value="UniProtKB-EC"/>
</dbReference>
<dbReference type="EMBL" id="CP031092">
    <property type="protein sequence ID" value="AXF55236.1"/>
    <property type="molecule type" value="Genomic_DNA"/>
</dbReference>
<sequence>MTVKEGSLLWEPSQEFMNQSNLTDYMQWLKDKKGLTFNDYHELWEWSVKNVEDFWKTQWEYFDIQANPSYRRVLQADGVPFAQWFEGSKLNYAEHAFRHTRPEETAIISKSEVRPTEKMSWQTLYEQVASFAAGLKAEGIKPGDRVVAYLPNIPEATIAFLACASIGAVWSSASPDFGSRTVVDRFQQIEPKLLIAVDGYRYNGKDHDRINAVREIQEAIPTLQKTVALPYLSNKPDTETLTHVEHWEDFIENNRTTSLSYTYVSFDHPLWILYSSGTTGLPKAIVQGQGGILLEHLKKLAFHTDLKPEDTFFWFTTTGWMMWNVVVSGLLTGSTIVLYDGSPTYPAVDTLWQFADETETTVFGTSASYLMANKNNDVTPGDTYQLEHLKSVASTGSPLPPEGSEWVYENVKKDVWLASVSGGTDLCSAFVSGSPLLPVHAGEIQCRALGADVQAYTEDGQPVYDEVGELVLLKPMPSMPIYFWGDENNERYYDSYFADFPGIWRHGDWIKITSKGSCQIYGRSDSTINRGGIRMGTSEIYSAVEVVGAVEDSLVVDINDPNGKDYMPLFVVLKADEELTETLEKEIKQNIREHCSPRHVPNDIFKITEVPTTLNGKKMEVPIKKILMGTPIEKAVNIGSMKNPGMLDYFIDFAKKG</sequence>
<evidence type="ECO:0000259" key="6">
    <source>
        <dbReference type="Pfam" id="PF13193"/>
    </source>
</evidence>
<dbReference type="AlphaFoldDB" id="A0A345BWA5"/>
<dbReference type="NCBIfam" id="TIGR01217">
    <property type="entry name" value="ac_ac_CoA_syn"/>
    <property type="match status" value="1"/>
</dbReference>
<reference evidence="8 9" key="1">
    <citation type="journal article" date="2018" name="J. Microbiol.">
        <title>Salicibibacter kimchii gen. nov., sp. nov., a moderately halophilic and alkalitolerant bacterium in the family Bacillaceae, isolated from kimchi.</title>
        <authorList>
            <person name="Jang J.Y."/>
            <person name="Oh Y.J."/>
            <person name="Lim S.K."/>
            <person name="Park H.K."/>
            <person name="Lee C."/>
            <person name="Kim J.Y."/>
            <person name="Lee M.A."/>
            <person name="Choi H.J."/>
        </authorList>
    </citation>
    <scope>NUCLEOTIDE SEQUENCE [LARGE SCALE GENOMIC DNA]</scope>
    <source>
        <strain evidence="8 9">NKC1-1</strain>
    </source>
</reference>
<dbReference type="Pfam" id="PF16177">
    <property type="entry name" value="ACAS_N"/>
    <property type="match status" value="1"/>
</dbReference>
<dbReference type="PANTHER" id="PTHR42921:SF1">
    <property type="entry name" value="ACETOACETYL-COA SYNTHETASE"/>
    <property type="match status" value="1"/>
</dbReference>
<dbReference type="GO" id="GO:0005524">
    <property type="term" value="F:ATP binding"/>
    <property type="evidence" value="ECO:0007669"/>
    <property type="project" value="UniProtKB-KW"/>
</dbReference>
<evidence type="ECO:0000313" key="9">
    <source>
        <dbReference type="Proteomes" id="UP000252100"/>
    </source>
</evidence>
<dbReference type="Gene3D" id="3.30.300.30">
    <property type="match status" value="1"/>
</dbReference>
<dbReference type="InterPro" id="IPR025110">
    <property type="entry name" value="AMP-bd_C"/>
</dbReference>